<protein>
    <submittedName>
        <fullName evidence="1">Uncharacterized protein</fullName>
    </submittedName>
</protein>
<evidence type="ECO:0000313" key="1">
    <source>
        <dbReference type="EMBL" id="TYG63619.1"/>
    </source>
</evidence>
<dbReference type="Proteomes" id="UP000323506">
    <property type="component" value="Chromosome D06"/>
</dbReference>
<accession>A0A5D2C2W0</accession>
<evidence type="ECO:0000313" key="2">
    <source>
        <dbReference type="Proteomes" id="UP000323506"/>
    </source>
</evidence>
<organism evidence="1 2">
    <name type="scientific">Gossypium darwinii</name>
    <name type="common">Darwin's cotton</name>
    <name type="synonym">Gossypium barbadense var. darwinii</name>
    <dbReference type="NCBI Taxonomy" id="34276"/>
    <lineage>
        <taxon>Eukaryota</taxon>
        <taxon>Viridiplantae</taxon>
        <taxon>Streptophyta</taxon>
        <taxon>Embryophyta</taxon>
        <taxon>Tracheophyta</taxon>
        <taxon>Spermatophyta</taxon>
        <taxon>Magnoliopsida</taxon>
        <taxon>eudicotyledons</taxon>
        <taxon>Gunneridae</taxon>
        <taxon>Pentapetalae</taxon>
        <taxon>rosids</taxon>
        <taxon>malvids</taxon>
        <taxon>Malvales</taxon>
        <taxon>Malvaceae</taxon>
        <taxon>Malvoideae</taxon>
        <taxon>Gossypium</taxon>
    </lineage>
</organism>
<name>A0A5D2C2W0_GOSDA</name>
<dbReference type="EMBL" id="CM017706">
    <property type="protein sequence ID" value="TYG63619.1"/>
    <property type="molecule type" value="Genomic_DNA"/>
</dbReference>
<proteinExistence type="predicted"/>
<reference evidence="1 2" key="1">
    <citation type="submission" date="2019-06" db="EMBL/GenBank/DDBJ databases">
        <title>WGS assembly of Gossypium darwinii.</title>
        <authorList>
            <person name="Chen Z.J."/>
            <person name="Sreedasyam A."/>
            <person name="Ando A."/>
            <person name="Song Q."/>
            <person name="De L."/>
            <person name="Hulse-Kemp A."/>
            <person name="Ding M."/>
            <person name="Ye W."/>
            <person name="Kirkbride R."/>
            <person name="Jenkins J."/>
            <person name="Plott C."/>
            <person name="Lovell J."/>
            <person name="Lin Y.-M."/>
            <person name="Vaughn R."/>
            <person name="Liu B."/>
            <person name="Li W."/>
            <person name="Simpson S."/>
            <person name="Scheffler B."/>
            <person name="Saski C."/>
            <person name="Grover C."/>
            <person name="Hu G."/>
            <person name="Conover J."/>
            <person name="Carlson J."/>
            <person name="Shu S."/>
            <person name="Boston L."/>
            <person name="Williams M."/>
            <person name="Peterson D."/>
            <person name="Mcgee K."/>
            <person name="Jones D."/>
            <person name="Wendel J."/>
            <person name="Stelly D."/>
            <person name="Grimwood J."/>
            <person name="Schmutz J."/>
        </authorList>
    </citation>
    <scope>NUCLEOTIDE SEQUENCE [LARGE SCALE GENOMIC DNA]</scope>
    <source>
        <strain evidence="1">1808015.09</strain>
    </source>
</reference>
<sequence length="78" mass="8754">MLCSCMNPSLFVAPNIKSYVLKTLMDMVDPTENTLAITQTIQSPATRGKDRGNNIEVVFLHPRSRSFKSNWKTSFTSS</sequence>
<keyword evidence="2" id="KW-1185">Reference proteome</keyword>
<dbReference type="AlphaFoldDB" id="A0A5D2C2W0"/>
<gene>
    <name evidence="1" type="ORF">ES288_D06G044500v1</name>
</gene>